<evidence type="ECO:0000313" key="2">
    <source>
        <dbReference type="Proteomes" id="UP000623467"/>
    </source>
</evidence>
<dbReference type="EMBL" id="JACAZH010000007">
    <property type="protein sequence ID" value="KAF7364344.1"/>
    <property type="molecule type" value="Genomic_DNA"/>
</dbReference>
<accession>A0A8H7D6Q9</accession>
<dbReference type="Proteomes" id="UP000623467">
    <property type="component" value="Unassembled WGS sequence"/>
</dbReference>
<dbReference type="AlphaFoldDB" id="A0A8H7D6Q9"/>
<proteinExistence type="predicted"/>
<dbReference type="OrthoDB" id="2935426at2759"/>
<keyword evidence="2" id="KW-1185">Reference proteome</keyword>
<evidence type="ECO:0000313" key="1">
    <source>
        <dbReference type="EMBL" id="KAF7364344.1"/>
    </source>
</evidence>
<gene>
    <name evidence="1" type="ORF">MSAN_01094700</name>
</gene>
<comment type="caution">
    <text evidence="1">The sequence shown here is derived from an EMBL/GenBank/DDBJ whole genome shotgun (WGS) entry which is preliminary data.</text>
</comment>
<name>A0A8H7D6Q9_9AGAR</name>
<reference evidence="1" key="1">
    <citation type="submission" date="2020-05" db="EMBL/GenBank/DDBJ databases">
        <title>Mycena genomes resolve the evolution of fungal bioluminescence.</title>
        <authorList>
            <person name="Tsai I.J."/>
        </authorList>
    </citation>
    <scope>NUCLEOTIDE SEQUENCE</scope>
    <source>
        <strain evidence="1">160909Yilan</strain>
    </source>
</reference>
<organism evidence="1 2">
    <name type="scientific">Mycena sanguinolenta</name>
    <dbReference type="NCBI Taxonomy" id="230812"/>
    <lineage>
        <taxon>Eukaryota</taxon>
        <taxon>Fungi</taxon>
        <taxon>Dikarya</taxon>
        <taxon>Basidiomycota</taxon>
        <taxon>Agaricomycotina</taxon>
        <taxon>Agaricomycetes</taxon>
        <taxon>Agaricomycetidae</taxon>
        <taxon>Agaricales</taxon>
        <taxon>Marasmiineae</taxon>
        <taxon>Mycenaceae</taxon>
        <taxon>Mycena</taxon>
    </lineage>
</organism>
<protein>
    <submittedName>
        <fullName evidence="1">Uncharacterized protein</fullName>
    </submittedName>
</protein>
<sequence>MRLAISGFTILFSHLYFFLPLLHHPFIMFFSASIALASILSVSNFAVNSAPVTSRSVVEQFCTGPNGTGTCTPLNGEACTNTPGIQSLILNADADCAAFPLPNCDFNVDQAVLELFSDDSQSLGGKGIQSVQCFDNVGTVNGFTKGSPEDIEQEAADRAAGIAIPE</sequence>